<name>A0A7W6BX72_9HYPH</name>
<reference evidence="8 9" key="1">
    <citation type="submission" date="2020-08" db="EMBL/GenBank/DDBJ databases">
        <title>Genomic Encyclopedia of Type Strains, Phase IV (KMG-IV): sequencing the most valuable type-strain genomes for metagenomic binning, comparative biology and taxonomic classification.</title>
        <authorList>
            <person name="Goeker M."/>
        </authorList>
    </citation>
    <scope>NUCLEOTIDE SEQUENCE [LARGE SCALE GENOMIC DNA]</scope>
    <source>
        <strain evidence="8 9">DSM 25024</strain>
    </source>
</reference>
<comment type="similarity">
    <text evidence="1">Belongs to the beta-class carbonic anhydrase family.</text>
</comment>
<protein>
    <recommendedName>
        <fullName evidence="2">carbonic anhydrase</fullName>
        <ecNumber evidence="2">4.2.1.1</ecNumber>
    </recommendedName>
</protein>
<feature type="binding site" evidence="7">
    <location>
        <position position="319"/>
    </location>
    <ligand>
        <name>Zn(2+)</name>
        <dbReference type="ChEBI" id="CHEBI:29105"/>
    </ligand>
</feature>
<dbReference type="InterPro" id="IPR015892">
    <property type="entry name" value="Carbonic_anhydrase_CS"/>
</dbReference>
<dbReference type="InterPro" id="IPR007362">
    <property type="entry name" value="DUF429"/>
</dbReference>
<dbReference type="Gene3D" id="3.40.1050.10">
    <property type="entry name" value="Carbonic anhydrase"/>
    <property type="match status" value="1"/>
</dbReference>
<dbReference type="GO" id="GO:0015976">
    <property type="term" value="P:carbon utilization"/>
    <property type="evidence" value="ECO:0007669"/>
    <property type="project" value="InterPro"/>
</dbReference>
<dbReference type="GO" id="GO:0004089">
    <property type="term" value="F:carbonate dehydratase activity"/>
    <property type="evidence" value="ECO:0007669"/>
    <property type="project" value="UniProtKB-EC"/>
</dbReference>
<sequence>MRTLAGVDGCPGGWIAAVQHEDGTTALAVHASFQGLLQALPDDAIVVVDMPIGLPETIRGLGRTAETAVRPMLGARRSSLFAIPARAAVEAWDGPHGSETARAAAHARASALARARSEPARGVSRQGFMLFPKILEIDRLLRAEPALAVRIFESHPEAAFAALNGGTAMAHPKKRSGRPNAPGLGERRALLERAGLPPALLLAVRPRGVGEDDRIDACAMLIVARAVAAGRARPFPDPPERDAHGLPVAIWLPRDPLCSAEETGLEAIRTSDGATMTLLPDALVSGYRSFVQGRYLQETQTYRALARDGQTPETMVIACCDSRAAPETIFGAGAGELFVVRNVANLVPPYNPDGEFHGTSAALEFAVQALKVKNIVVMGHGRCGGIKAALTTGAEPLSPGDFIGKWMSILQPVAETVAANELMTSGERQTALERISIRTSIANLRSFPYIAARERAGELNLYGAWFDISTAELWAMDAETGDFQRPLVDVEDAVI</sequence>
<evidence type="ECO:0000256" key="4">
    <source>
        <dbReference type="ARBA" id="ARBA00022833"/>
    </source>
</evidence>
<dbReference type="AlphaFoldDB" id="A0A7W6BX72"/>
<keyword evidence="3 7" id="KW-0479">Metal-binding</keyword>
<evidence type="ECO:0000256" key="6">
    <source>
        <dbReference type="ARBA" id="ARBA00048348"/>
    </source>
</evidence>
<dbReference type="PANTHER" id="PTHR11002:SF76">
    <property type="entry name" value="CARBONIC ANHYDRASE"/>
    <property type="match status" value="1"/>
</dbReference>
<dbReference type="PANTHER" id="PTHR11002">
    <property type="entry name" value="CARBONIC ANHYDRASE"/>
    <property type="match status" value="1"/>
</dbReference>
<comment type="cofactor">
    <cofactor evidence="7">
        <name>Zn(2+)</name>
        <dbReference type="ChEBI" id="CHEBI:29105"/>
    </cofactor>
    <text evidence="7">Binds 1 zinc ion per subunit.</text>
</comment>
<comment type="caution">
    <text evidence="8">The sequence shown here is derived from an EMBL/GenBank/DDBJ whole genome shotgun (WGS) entry which is preliminary data.</text>
</comment>
<comment type="catalytic activity">
    <reaction evidence="6">
        <text>hydrogencarbonate + H(+) = CO2 + H2O</text>
        <dbReference type="Rhea" id="RHEA:10748"/>
        <dbReference type="ChEBI" id="CHEBI:15377"/>
        <dbReference type="ChEBI" id="CHEBI:15378"/>
        <dbReference type="ChEBI" id="CHEBI:16526"/>
        <dbReference type="ChEBI" id="CHEBI:17544"/>
        <dbReference type="EC" id="4.2.1.1"/>
    </reaction>
</comment>
<dbReference type="PROSITE" id="PS00705">
    <property type="entry name" value="PROK_CO2_ANHYDRASE_2"/>
    <property type="match status" value="1"/>
</dbReference>
<proteinExistence type="inferred from homology"/>
<feature type="binding site" evidence="7">
    <location>
        <position position="321"/>
    </location>
    <ligand>
        <name>Zn(2+)</name>
        <dbReference type="ChEBI" id="CHEBI:29105"/>
    </ligand>
</feature>
<keyword evidence="9" id="KW-1185">Reference proteome</keyword>
<dbReference type="Pfam" id="PF04250">
    <property type="entry name" value="DUF429"/>
    <property type="match status" value="1"/>
</dbReference>
<dbReference type="InterPro" id="IPR001765">
    <property type="entry name" value="Carbonic_anhydrase"/>
</dbReference>
<gene>
    <name evidence="8" type="ORF">GGR05_002490</name>
</gene>
<evidence type="ECO:0000256" key="2">
    <source>
        <dbReference type="ARBA" id="ARBA00012925"/>
    </source>
</evidence>
<accession>A0A7W6BX72</accession>
<feature type="binding site" evidence="7">
    <location>
        <position position="383"/>
    </location>
    <ligand>
        <name>Zn(2+)</name>
        <dbReference type="ChEBI" id="CHEBI:29105"/>
    </ligand>
</feature>
<keyword evidence="5" id="KW-0456">Lyase</keyword>
<organism evidence="8 9">
    <name type="scientific">Aureimonas phyllosphaerae</name>
    <dbReference type="NCBI Taxonomy" id="1166078"/>
    <lineage>
        <taxon>Bacteria</taxon>
        <taxon>Pseudomonadati</taxon>
        <taxon>Pseudomonadota</taxon>
        <taxon>Alphaproteobacteria</taxon>
        <taxon>Hyphomicrobiales</taxon>
        <taxon>Aurantimonadaceae</taxon>
        <taxon>Aureimonas</taxon>
    </lineage>
</organism>
<dbReference type="EC" id="4.2.1.1" evidence="2"/>
<dbReference type="SUPFAM" id="SSF53056">
    <property type="entry name" value="beta-carbonic anhydrase, cab"/>
    <property type="match status" value="1"/>
</dbReference>
<dbReference type="CDD" id="cd00884">
    <property type="entry name" value="beta_CA_cladeB"/>
    <property type="match status" value="1"/>
</dbReference>
<dbReference type="InterPro" id="IPR036874">
    <property type="entry name" value="Carbonic_anhydrase_sf"/>
</dbReference>
<evidence type="ECO:0000256" key="5">
    <source>
        <dbReference type="ARBA" id="ARBA00023239"/>
    </source>
</evidence>
<dbReference type="SMART" id="SM00947">
    <property type="entry name" value="Pro_CA"/>
    <property type="match status" value="1"/>
</dbReference>
<dbReference type="InterPro" id="IPR045066">
    <property type="entry name" value="Beta_CA_cladeB"/>
</dbReference>
<dbReference type="EMBL" id="JACIDO010000004">
    <property type="protein sequence ID" value="MBB3936340.1"/>
    <property type="molecule type" value="Genomic_DNA"/>
</dbReference>
<feature type="binding site" evidence="7">
    <location>
        <position position="380"/>
    </location>
    <ligand>
        <name>Zn(2+)</name>
        <dbReference type="ChEBI" id="CHEBI:29105"/>
    </ligand>
</feature>
<dbReference type="Proteomes" id="UP000531216">
    <property type="component" value="Unassembled WGS sequence"/>
</dbReference>
<dbReference type="Pfam" id="PF00484">
    <property type="entry name" value="Pro_CA"/>
    <property type="match status" value="1"/>
</dbReference>
<keyword evidence="4 7" id="KW-0862">Zinc</keyword>
<evidence type="ECO:0000256" key="7">
    <source>
        <dbReference type="PIRSR" id="PIRSR601765-1"/>
    </source>
</evidence>
<evidence type="ECO:0000256" key="1">
    <source>
        <dbReference type="ARBA" id="ARBA00006217"/>
    </source>
</evidence>
<evidence type="ECO:0000313" key="8">
    <source>
        <dbReference type="EMBL" id="MBB3936340.1"/>
    </source>
</evidence>
<dbReference type="GO" id="GO:0008270">
    <property type="term" value="F:zinc ion binding"/>
    <property type="evidence" value="ECO:0007669"/>
    <property type="project" value="InterPro"/>
</dbReference>
<evidence type="ECO:0000256" key="3">
    <source>
        <dbReference type="ARBA" id="ARBA00022723"/>
    </source>
</evidence>
<evidence type="ECO:0000313" key="9">
    <source>
        <dbReference type="Proteomes" id="UP000531216"/>
    </source>
</evidence>